<feature type="transmembrane region" description="Helical" evidence="1">
    <location>
        <begin position="106"/>
        <end position="126"/>
    </location>
</feature>
<feature type="transmembrane region" description="Helical" evidence="1">
    <location>
        <begin position="72"/>
        <end position="94"/>
    </location>
</feature>
<organism evidence="2 3">
    <name type="scientific">Mobilicoccus pelagius NBRC 104925</name>
    <dbReference type="NCBI Taxonomy" id="1089455"/>
    <lineage>
        <taxon>Bacteria</taxon>
        <taxon>Bacillati</taxon>
        <taxon>Actinomycetota</taxon>
        <taxon>Actinomycetes</taxon>
        <taxon>Micrococcales</taxon>
        <taxon>Dermatophilaceae</taxon>
        <taxon>Mobilicoccus</taxon>
    </lineage>
</organism>
<dbReference type="EMBL" id="BAFE01000003">
    <property type="protein sequence ID" value="GAB47095.1"/>
    <property type="molecule type" value="Genomic_DNA"/>
</dbReference>
<keyword evidence="1" id="KW-1133">Transmembrane helix</keyword>
<feature type="transmembrane region" description="Helical" evidence="1">
    <location>
        <begin position="15"/>
        <end position="36"/>
    </location>
</feature>
<name>H5UMY7_9MICO</name>
<evidence type="ECO:0000256" key="1">
    <source>
        <dbReference type="SAM" id="Phobius"/>
    </source>
</evidence>
<dbReference type="STRING" id="1089455.MOPEL_003_01200"/>
<keyword evidence="1" id="KW-0472">Membrane</keyword>
<accession>H5UMY7</accession>
<keyword evidence="1" id="KW-0812">Transmembrane</keyword>
<gene>
    <name evidence="2" type="ORF">MOPEL_003_01200</name>
</gene>
<dbReference type="RefSeq" id="WP_009480993.1">
    <property type="nucleotide sequence ID" value="NZ_BAFE01000003.1"/>
</dbReference>
<dbReference type="AlphaFoldDB" id="H5UMY7"/>
<evidence type="ECO:0000313" key="3">
    <source>
        <dbReference type="Proteomes" id="UP000004367"/>
    </source>
</evidence>
<protein>
    <submittedName>
        <fullName evidence="2">Uncharacterized protein</fullName>
    </submittedName>
</protein>
<reference evidence="2 3" key="1">
    <citation type="submission" date="2012-02" db="EMBL/GenBank/DDBJ databases">
        <title>Whole genome shotgun sequence of Mobilicoccus pelagius NBRC 104925.</title>
        <authorList>
            <person name="Yoshida Y."/>
            <person name="Hosoyama A."/>
            <person name="Tsuchikane K."/>
            <person name="Katsumata H."/>
            <person name="Yamazaki S."/>
            <person name="Fujita N."/>
        </authorList>
    </citation>
    <scope>NUCLEOTIDE SEQUENCE [LARGE SCALE GENOMIC DNA]</scope>
    <source>
        <strain evidence="2 3">NBRC 104925</strain>
    </source>
</reference>
<proteinExistence type="predicted"/>
<dbReference type="Proteomes" id="UP000004367">
    <property type="component" value="Unassembled WGS sequence"/>
</dbReference>
<keyword evidence="3" id="KW-1185">Reference proteome</keyword>
<comment type="caution">
    <text evidence="2">The sequence shown here is derived from an EMBL/GenBank/DDBJ whole genome shotgun (WGS) entry which is preliminary data.</text>
</comment>
<evidence type="ECO:0000313" key="2">
    <source>
        <dbReference type="EMBL" id="GAB47095.1"/>
    </source>
</evidence>
<sequence>MTETPTRALFPLEQHTWVVVLRVAVGFGLVGALALLAGGERTQAGLCLPIPLVCAYTAQALHRPGGFVRRGVARWANVAMIVVAIALAVLPVRPLVGLDLRTMHPLVLPGTAMAVLIQVAVAIVGVESIGRLTPGAAGPDRGHLSP</sequence>